<keyword evidence="1" id="KW-0732">Signal</keyword>
<protein>
    <submittedName>
        <fullName evidence="2">Uncharacterized protein</fullName>
    </submittedName>
</protein>
<proteinExistence type="predicted"/>
<accession>A0AA95SP35</accession>
<evidence type="ECO:0000313" key="3">
    <source>
        <dbReference type="Proteomes" id="UP001177769"/>
    </source>
</evidence>
<dbReference type="AlphaFoldDB" id="A0AA95SP35"/>
<sequence length="224" mass="24091">MIRNNLFPLLMLAGAMSAQAGRPLLTEDADVLAPQACELEWLAARQRQADAPSTQAWGSQLGCGFGGQSQAALGIGRNAGVQTLQLGGKTALLVREAAAPGLTLAWGVQAQRAEGRRLQHDSSYLNLVWSQALLDGLTGHANLGWSHSRLADQDTRSWNLALEYAAAAHVDVLGEWYGDDRSKPWLALGLRWAAGPDWSLHAALAQQAERPRIRLLSLGVKLAF</sequence>
<evidence type="ECO:0000313" key="2">
    <source>
        <dbReference type="EMBL" id="WIT13282.1"/>
    </source>
</evidence>
<reference evidence="2" key="1">
    <citation type="submission" date="2023-01" db="EMBL/GenBank/DDBJ databases">
        <title>Whole genome sequence of Paucibacter sp. S2-9 isolated from pond sediment.</title>
        <authorList>
            <person name="Jung J.Y."/>
        </authorList>
    </citation>
    <scope>NUCLEOTIDE SEQUENCE</scope>
    <source>
        <strain evidence="2">S2-9</strain>
    </source>
</reference>
<dbReference type="Proteomes" id="UP001177769">
    <property type="component" value="Chromosome"/>
</dbReference>
<feature type="chain" id="PRO_5041713903" evidence="1">
    <location>
        <begin position="21"/>
        <end position="224"/>
    </location>
</feature>
<dbReference type="EMBL" id="CP116346">
    <property type="protein sequence ID" value="WIT13282.1"/>
    <property type="molecule type" value="Genomic_DNA"/>
</dbReference>
<dbReference type="RefSeq" id="WP_285234392.1">
    <property type="nucleotide sequence ID" value="NZ_CP116346.1"/>
</dbReference>
<gene>
    <name evidence="2" type="ORF">PFX98_06640</name>
</gene>
<evidence type="ECO:0000256" key="1">
    <source>
        <dbReference type="SAM" id="SignalP"/>
    </source>
</evidence>
<dbReference type="KEGG" id="pais:PFX98_06640"/>
<name>A0AA95SP35_9BURK</name>
<feature type="signal peptide" evidence="1">
    <location>
        <begin position="1"/>
        <end position="20"/>
    </location>
</feature>
<organism evidence="2 3">
    <name type="scientific">Paucibacter sediminis</name>
    <dbReference type="NCBI Taxonomy" id="3019553"/>
    <lineage>
        <taxon>Bacteria</taxon>
        <taxon>Pseudomonadati</taxon>
        <taxon>Pseudomonadota</taxon>
        <taxon>Betaproteobacteria</taxon>
        <taxon>Burkholderiales</taxon>
        <taxon>Sphaerotilaceae</taxon>
        <taxon>Roseateles</taxon>
    </lineage>
</organism>
<keyword evidence="3" id="KW-1185">Reference proteome</keyword>